<feature type="transmembrane region" description="Helical" evidence="1">
    <location>
        <begin position="74"/>
        <end position="102"/>
    </location>
</feature>
<evidence type="ECO:0000256" key="1">
    <source>
        <dbReference type="SAM" id="Phobius"/>
    </source>
</evidence>
<feature type="transmembrane region" description="Helical" evidence="1">
    <location>
        <begin position="12"/>
        <end position="32"/>
    </location>
</feature>
<feature type="transmembrane region" description="Helical" evidence="1">
    <location>
        <begin position="44"/>
        <end position="67"/>
    </location>
</feature>
<evidence type="ECO:0000313" key="4">
    <source>
        <dbReference type="WBParaSite" id="PSAMB.scaffold6273size9835.g28195.t1"/>
    </source>
</evidence>
<protein>
    <recommendedName>
        <fullName evidence="2">DUF7027 domain-containing protein</fullName>
    </recommendedName>
</protein>
<name>A0A914X3F4_9BILA</name>
<feature type="domain" description="DUF7027" evidence="2">
    <location>
        <begin position="18"/>
        <end position="96"/>
    </location>
</feature>
<feature type="transmembrane region" description="Helical" evidence="1">
    <location>
        <begin position="108"/>
        <end position="131"/>
    </location>
</feature>
<proteinExistence type="predicted"/>
<evidence type="ECO:0000313" key="3">
    <source>
        <dbReference type="Proteomes" id="UP000887566"/>
    </source>
</evidence>
<keyword evidence="1" id="KW-0812">Transmembrane</keyword>
<dbReference type="WBParaSite" id="PSAMB.scaffold6273size9835.g28195.t1">
    <property type="protein sequence ID" value="PSAMB.scaffold6273size9835.g28195.t1"/>
    <property type="gene ID" value="PSAMB.scaffold6273size9835.g28195"/>
</dbReference>
<dbReference type="Pfam" id="PF22954">
    <property type="entry name" value="DUF7027"/>
    <property type="match status" value="1"/>
</dbReference>
<sequence length="151" mass="16642">MKKPTLRSLTVFVGMAFICLTIIGTVCSIAAWSFNKHTTETNAYFTLGIVFACLISLCVDGTLLYGVHTSNYRFFYPFVVWTALAILINVTVAVSLGLLVLMRQLSFATVYVVPMCGGTAAVWFAALAVVIRYRALVMKERGVVLLLNEEE</sequence>
<evidence type="ECO:0000259" key="2">
    <source>
        <dbReference type="Pfam" id="PF22954"/>
    </source>
</evidence>
<dbReference type="Proteomes" id="UP000887566">
    <property type="component" value="Unplaced"/>
</dbReference>
<accession>A0A914X3F4</accession>
<dbReference type="InterPro" id="IPR054291">
    <property type="entry name" value="DUF7027"/>
</dbReference>
<organism evidence="3 4">
    <name type="scientific">Plectus sambesii</name>
    <dbReference type="NCBI Taxonomy" id="2011161"/>
    <lineage>
        <taxon>Eukaryota</taxon>
        <taxon>Metazoa</taxon>
        <taxon>Ecdysozoa</taxon>
        <taxon>Nematoda</taxon>
        <taxon>Chromadorea</taxon>
        <taxon>Plectida</taxon>
        <taxon>Plectina</taxon>
        <taxon>Plectoidea</taxon>
        <taxon>Plectidae</taxon>
        <taxon>Plectus</taxon>
    </lineage>
</organism>
<keyword evidence="1" id="KW-1133">Transmembrane helix</keyword>
<keyword evidence="1" id="KW-0472">Membrane</keyword>
<reference evidence="4" key="1">
    <citation type="submission" date="2022-11" db="UniProtKB">
        <authorList>
            <consortium name="WormBaseParasite"/>
        </authorList>
    </citation>
    <scope>IDENTIFICATION</scope>
</reference>
<keyword evidence="3" id="KW-1185">Reference proteome</keyword>
<dbReference type="AlphaFoldDB" id="A0A914X3F4"/>